<keyword evidence="6" id="KW-0488">Methylation</keyword>
<reference evidence="16" key="1">
    <citation type="submission" date="2025-08" db="UniProtKB">
        <authorList>
            <consortium name="RefSeq"/>
        </authorList>
    </citation>
    <scope>IDENTIFICATION</scope>
    <source>
        <tissue evidence="16">Spleen</tissue>
    </source>
</reference>
<protein>
    <submittedName>
        <fullName evidence="16">Protein tyrosine phosphatase type IVA 1-like</fullName>
    </submittedName>
</protein>
<dbReference type="InterPro" id="IPR050561">
    <property type="entry name" value="PTP"/>
</dbReference>
<dbReference type="GO" id="GO:0004725">
    <property type="term" value="F:protein tyrosine phosphatase activity"/>
    <property type="evidence" value="ECO:0007669"/>
    <property type="project" value="UniProtKB-EC"/>
</dbReference>
<proteinExistence type="inferred from homology"/>
<dbReference type="Proteomes" id="UP000504623">
    <property type="component" value="Unplaced"/>
</dbReference>
<feature type="domain" description="Tyrosine specific protein phosphatases" evidence="14">
    <location>
        <begin position="82"/>
        <end position="148"/>
    </location>
</feature>
<evidence type="ECO:0000256" key="4">
    <source>
        <dbReference type="ARBA" id="ARBA00009580"/>
    </source>
</evidence>
<dbReference type="GeneID" id="102827857"/>
<keyword evidence="10" id="KW-0472">Membrane</keyword>
<keyword evidence="15" id="KW-1185">Reference proteome</keyword>
<evidence type="ECO:0000256" key="6">
    <source>
        <dbReference type="ARBA" id="ARBA00022481"/>
    </source>
</evidence>
<dbReference type="OrthoDB" id="5632at2759"/>
<keyword evidence="11" id="KW-1015">Disulfide bond</keyword>
<comment type="catalytic activity">
    <reaction evidence="13">
        <text>O-phospho-L-tyrosyl-[protein] + H2O = L-tyrosyl-[protein] + phosphate</text>
        <dbReference type="Rhea" id="RHEA:10684"/>
        <dbReference type="Rhea" id="RHEA-COMP:10136"/>
        <dbReference type="Rhea" id="RHEA-COMP:20101"/>
        <dbReference type="ChEBI" id="CHEBI:15377"/>
        <dbReference type="ChEBI" id="CHEBI:43474"/>
        <dbReference type="ChEBI" id="CHEBI:46858"/>
        <dbReference type="ChEBI" id="CHEBI:61978"/>
        <dbReference type="EC" id="3.1.3.48"/>
    </reaction>
</comment>
<evidence type="ECO:0000259" key="14">
    <source>
        <dbReference type="PROSITE" id="PS50056"/>
    </source>
</evidence>
<evidence type="ECO:0000313" key="15">
    <source>
        <dbReference type="Proteomes" id="UP000504623"/>
    </source>
</evidence>
<dbReference type="InterPro" id="IPR000387">
    <property type="entry name" value="Tyr_Pase_dom"/>
</dbReference>
<evidence type="ECO:0000313" key="16">
    <source>
        <dbReference type="RefSeq" id="XP_006859431.1"/>
    </source>
</evidence>
<name>A0A9B0T5L0_CHRAS</name>
<keyword evidence="5" id="KW-1003">Cell membrane</keyword>
<dbReference type="PROSITE" id="PS50056">
    <property type="entry name" value="TYR_PHOSPHATASE_2"/>
    <property type="match status" value="1"/>
</dbReference>
<evidence type="ECO:0000256" key="11">
    <source>
        <dbReference type="ARBA" id="ARBA00023157"/>
    </source>
</evidence>
<evidence type="ECO:0000256" key="9">
    <source>
        <dbReference type="ARBA" id="ARBA00022801"/>
    </source>
</evidence>
<dbReference type="Pfam" id="PF22785">
    <property type="entry name" value="Tc-R-P"/>
    <property type="match status" value="1"/>
</dbReference>
<comment type="subcellular location">
    <subcellularLocation>
        <location evidence="2">Cell membrane</location>
    </subcellularLocation>
    <subcellularLocation>
        <location evidence="3">Cytoplasm</location>
    </subcellularLocation>
    <subcellularLocation>
        <location evidence="1">Endosome</location>
    </subcellularLocation>
</comment>
<keyword evidence="12" id="KW-0449">Lipoprotein</keyword>
<dbReference type="InterPro" id="IPR029021">
    <property type="entry name" value="Prot-tyrosine_phosphatase-like"/>
</dbReference>
<evidence type="ECO:0000256" key="1">
    <source>
        <dbReference type="ARBA" id="ARBA00004177"/>
    </source>
</evidence>
<evidence type="ECO:0000256" key="3">
    <source>
        <dbReference type="ARBA" id="ARBA00004496"/>
    </source>
</evidence>
<dbReference type="PANTHER" id="PTHR23339">
    <property type="entry name" value="TYROSINE SPECIFIC PROTEIN PHOSPHATASE AND DUAL SPECIFICITY PROTEIN PHOSPHATASE"/>
    <property type="match status" value="1"/>
</dbReference>
<sequence length="193" mass="21999">MSQMNHPAPVEVTHKNRGFLIIHNPTNVTLNKCLEELKKYGLNTIVRVCDSTYDSALVEQEGICVLDWPFDDGAPPSNQIVDDWLSLVSIKFRKEHGCCIAVHCVVGLGRAPMLVALALIEGGMKSENAVWFIRQKRHGAFNSKQLLYLEKYHPKMLLHFKDASGHRNNCKYINREFVHEFSLAIAMDYPMQM</sequence>
<evidence type="ECO:0000256" key="2">
    <source>
        <dbReference type="ARBA" id="ARBA00004236"/>
    </source>
</evidence>
<keyword evidence="8" id="KW-0967">Endosome</keyword>
<keyword evidence="9" id="KW-0378">Hydrolase</keyword>
<dbReference type="SUPFAM" id="SSF52799">
    <property type="entry name" value="(Phosphotyrosine protein) phosphatases II"/>
    <property type="match status" value="1"/>
</dbReference>
<evidence type="ECO:0000256" key="10">
    <source>
        <dbReference type="ARBA" id="ARBA00023136"/>
    </source>
</evidence>
<dbReference type="FunFam" id="3.90.190.10:FF:000012">
    <property type="entry name" value="protein tyrosine phosphatase type IVA 1"/>
    <property type="match status" value="1"/>
</dbReference>
<evidence type="ECO:0000256" key="8">
    <source>
        <dbReference type="ARBA" id="ARBA00022753"/>
    </source>
</evidence>
<comment type="similarity">
    <text evidence="4">Belongs to the protein-tyrosine phosphatase family.</text>
</comment>
<dbReference type="GO" id="GO:0005768">
    <property type="term" value="C:endosome"/>
    <property type="evidence" value="ECO:0007669"/>
    <property type="project" value="UniProtKB-SubCell"/>
</dbReference>
<dbReference type="RefSeq" id="XP_006859431.1">
    <property type="nucleotide sequence ID" value="XM_006859369.1"/>
</dbReference>
<evidence type="ECO:0000256" key="13">
    <source>
        <dbReference type="ARBA" id="ARBA00051722"/>
    </source>
</evidence>
<organism evidence="15 16">
    <name type="scientific">Chrysochloris asiatica</name>
    <name type="common">Cape golden mole</name>
    <dbReference type="NCBI Taxonomy" id="185453"/>
    <lineage>
        <taxon>Eukaryota</taxon>
        <taxon>Metazoa</taxon>
        <taxon>Chordata</taxon>
        <taxon>Craniata</taxon>
        <taxon>Vertebrata</taxon>
        <taxon>Euteleostomi</taxon>
        <taxon>Mammalia</taxon>
        <taxon>Eutheria</taxon>
        <taxon>Afrotheria</taxon>
        <taxon>Chrysochloridae</taxon>
        <taxon>Chrysochlorinae</taxon>
        <taxon>Chrysochloris</taxon>
    </lineage>
</organism>
<keyword evidence="7" id="KW-0963">Cytoplasm</keyword>
<accession>A0A9B0T5L0</accession>
<dbReference type="Gene3D" id="3.90.190.10">
    <property type="entry name" value="Protein tyrosine phosphatase superfamily"/>
    <property type="match status" value="1"/>
</dbReference>
<evidence type="ECO:0000256" key="5">
    <source>
        <dbReference type="ARBA" id="ARBA00022475"/>
    </source>
</evidence>
<dbReference type="AlphaFoldDB" id="A0A9B0T5L0"/>
<evidence type="ECO:0000256" key="12">
    <source>
        <dbReference type="ARBA" id="ARBA00023288"/>
    </source>
</evidence>
<dbReference type="GO" id="GO:0005886">
    <property type="term" value="C:plasma membrane"/>
    <property type="evidence" value="ECO:0007669"/>
    <property type="project" value="UniProtKB-SubCell"/>
</dbReference>
<gene>
    <name evidence="16" type="primary">LOC102827857</name>
</gene>
<evidence type="ECO:0000256" key="7">
    <source>
        <dbReference type="ARBA" id="ARBA00022490"/>
    </source>
</evidence>